<dbReference type="Gene3D" id="1.10.1660.10">
    <property type="match status" value="1"/>
</dbReference>
<dbReference type="GeneID" id="61297925"/>
<dbReference type="Pfam" id="PF13411">
    <property type="entry name" value="MerR_1"/>
    <property type="match status" value="1"/>
</dbReference>
<name>A0ABY1HIS1_9GAMM</name>
<dbReference type="InterPro" id="IPR009061">
    <property type="entry name" value="DNA-bd_dom_put_sf"/>
</dbReference>
<dbReference type="PANTHER" id="PTHR30204:SF69">
    <property type="entry name" value="MERR-FAMILY TRANSCRIPTIONAL REGULATOR"/>
    <property type="match status" value="1"/>
</dbReference>
<sequence>MYIGEASKKTGLSIKAIRFYEKIGLISPPERIGRYRIYKDTEIELLLLIKEAKELGVTLSQLKGVIVYNNGKVDWAKIKLFLAELRKQLIHKIDDIKEKIANLDACYDQINP</sequence>
<reference evidence="6 7" key="1">
    <citation type="submission" date="2016-11" db="EMBL/GenBank/DDBJ databases">
        <authorList>
            <person name="Klemetsen T."/>
        </authorList>
    </citation>
    <scope>NUCLEOTIDE SEQUENCE [LARGE SCALE GENOMIC DNA]</scope>
    <source>
        <strain evidence="6">MT 2528</strain>
    </source>
</reference>
<dbReference type="SUPFAM" id="SSF46955">
    <property type="entry name" value="Putative DNA-binding domain"/>
    <property type="match status" value="1"/>
</dbReference>
<keyword evidence="3" id="KW-0238">DNA-binding</keyword>
<evidence type="ECO:0000259" key="5">
    <source>
        <dbReference type="PROSITE" id="PS50937"/>
    </source>
</evidence>
<organism evidence="6 7">
    <name type="scientific">Moritella viscosa</name>
    <dbReference type="NCBI Taxonomy" id="80854"/>
    <lineage>
        <taxon>Bacteria</taxon>
        <taxon>Pseudomonadati</taxon>
        <taxon>Pseudomonadota</taxon>
        <taxon>Gammaproteobacteria</taxon>
        <taxon>Alteromonadales</taxon>
        <taxon>Moritellaceae</taxon>
        <taxon>Moritella</taxon>
    </lineage>
</organism>
<evidence type="ECO:0000256" key="1">
    <source>
        <dbReference type="ARBA" id="ARBA00022491"/>
    </source>
</evidence>
<evidence type="ECO:0000256" key="2">
    <source>
        <dbReference type="ARBA" id="ARBA00023015"/>
    </source>
</evidence>
<gene>
    <name evidence="6" type="ORF">MT2528_4250</name>
</gene>
<dbReference type="InterPro" id="IPR047057">
    <property type="entry name" value="MerR_fam"/>
</dbReference>
<protein>
    <submittedName>
        <fullName evidence="6">Transcriptional regulator, MerR family</fullName>
    </submittedName>
</protein>
<evidence type="ECO:0000256" key="3">
    <source>
        <dbReference type="ARBA" id="ARBA00023125"/>
    </source>
</evidence>
<dbReference type="PROSITE" id="PS00552">
    <property type="entry name" value="HTH_MERR_1"/>
    <property type="match status" value="1"/>
</dbReference>
<dbReference type="PRINTS" id="PR00040">
    <property type="entry name" value="HTHMERR"/>
</dbReference>
<evidence type="ECO:0000256" key="4">
    <source>
        <dbReference type="ARBA" id="ARBA00023163"/>
    </source>
</evidence>
<dbReference type="Proteomes" id="UP000182660">
    <property type="component" value="Unassembled WGS sequence"/>
</dbReference>
<keyword evidence="2" id="KW-0805">Transcription regulation</keyword>
<dbReference type="SMART" id="SM00422">
    <property type="entry name" value="HTH_MERR"/>
    <property type="match status" value="1"/>
</dbReference>
<keyword evidence="7" id="KW-1185">Reference proteome</keyword>
<accession>A0ABY1HIS1</accession>
<dbReference type="PROSITE" id="PS50937">
    <property type="entry name" value="HTH_MERR_2"/>
    <property type="match status" value="1"/>
</dbReference>
<feature type="domain" description="HTH merR-type" evidence="5">
    <location>
        <begin position="1"/>
        <end position="68"/>
    </location>
</feature>
<keyword evidence="1" id="KW-0678">Repressor</keyword>
<dbReference type="PANTHER" id="PTHR30204">
    <property type="entry name" value="REDOX-CYCLING DRUG-SENSING TRANSCRIPTIONAL ACTIVATOR SOXR"/>
    <property type="match status" value="1"/>
</dbReference>
<dbReference type="InterPro" id="IPR000551">
    <property type="entry name" value="MerR-type_HTH_dom"/>
</dbReference>
<dbReference type="RefSeq" id="WP_045110856.1">
    <property type="nucleotide sequence ID" value="NZ_CAWQZC010000009.1"/>
</dbReference>
<keyword evidence="4" id="KW-0804">Transcription</keyword>
<proteinExistence type="predicted"/>
<comment type="caution">
    <text evidence="6">The sequence shown here is derived from an EMBL/GenBank/DDBJ whole genome shotgun (WGS) entry which is preliminary data.</text>
</comment>
<evidence type="ECO:0000313" key="7">
    <source>
        <dbReference type="Proteomes" id="UP000182660"/>
    </source>
</evidence>
<evidence type="ECO:0000313" key="6">
    <source>
        <dbReference type="EMBL" id="SGZ01578.1"/>
    </source>
</evidence>
<dbReference type="EMBL" id="FPLJ01000113">
    <property type="protein sequence ID" value="SGZ01578.1"/>
    <property type="molecule type" value="Genomic_DNA"/>
</dbReference>